<dbReference type="Proteomes" id="UP001501427">
    <property type="component" value="Unassembled WGS sequence"/>
</dbReference>
<gene>
    <name evidence="1" type="ORF">GCM10009546_32100</name>
</gene>
<organism evidence="1 2">
    <name type="scientific">Actinomadura livida</name>
    <dbReference type="NCBI Taxonomy" id="79909"/>
    <lineage>
        <taxon>Bacteria</taxon>
        <taxon>Bacillati</taxon>
        <taxon>Actinomycetota</taxon>
        <taxon>Actinomycetes</taxon>
        <taxon>Streptosporangiales</taxon>
        <taxon>Thermomonosporaceae</taxon>
        <taxon>Actinomadura</taxon>
    </lineage>
</organism>
<evidence type="ECO:0000313" key="1">
    <source>
        <dbReference type="EMBL" id="GAA0567164.1"/>
    </source>
</evidence>
<dbReference type="InterPro" id="IPR012349">
    <property type="entry name" value="Split_barrel_FMN-bd"/>
</dbReference>
<dbReference type="Pfam" id="PF12900">
    <property type="entry name" value="Pyridox_ox_2"/>
    <property type="match status" value="1"/>
</dbReference>
<proteinExistence type="predicted"/>
<protein>
    <submittedName>
        <fullName evidence="1">Pyridoxamine 5'-phosphate oxidase family protein</fullName>
    </submittedName>
</protein>
<dbReference type="EMBL" id="BAAAHD010000025">
    <property type="protein sequence ID" value="GAA0567164.1"/>
    <property type="molecule type" value="Genomic_DNA"/>
</dbReference>
<reference evidence="2" key="1">
    <citation type="journal article" date="2019" name="Int. J. Syst. Evol. Microbiol.">
        <title>The Global Catalogue of Microorganisms (GCM) 10K type strain sequencing project: providing services to taxonomists for standard genome sequencing and annotation.</title>
        <authorList>
            <consortium name="The Broad Institute Genomics Platform"/>
            <consortium name="The Broad Institute Genome Sequencing Center for Infectious Disease"/>
            <person name="Wu L."/>
            <person name="Ma J."/>
        </authorList>
    </citation>
    <scope>NUCLEOTIDE SEQUENCE [LARGE SCALE GENOMIC DNA]</scope>
    <source>
        <strain evidence="2">JCM 10667</strain>
    </source>
</reference>
<dbReference type="Gene3D" id="2.30.110.10">
    <property type="entry name" value="Electron Transport, Fmn-binding Protein, Chain A"/>
    <property type="match status" value="1"/>
</dbReference>
<dbReference type="InterPro" id="IPR024747">
    <property type="entry name" value="Pyridox_Oxase-rel"/>
</dbReference>
<evidence type="ECO:0000313" key="2">
    <source>
        <dbReference type="Proteomes" id="UP001501427"/>
    </source>
</evidence>
<name>A0ABP3PGS1_9ACTN</name>
<sequence>MVPNGPGRGCPTLGLMKLDQSGLEILDEDECRDLLSRAEIGRIVFTHQALPAIQPVNFTLSGGDIVIRTSRRSRLATAAADTVVAFEIDEFDVRARTGWSVVAVGRARHVADRAEAAALEALPLRSWAPGEREHFIRIRPELLTGRRITGSTHR</sequence>
<accession>A0ABP3PGS1</accession>
<dbReference type="SUPFAM" id="SSF50475">
    <property type="entry name" value="FMN-binding split barrel"/>
    <property type="match status" value="1"/>
</dbReference>
<comment type="caution">
    <text evidence="1">The sequence shown here is derived from an EMBL/GenBank/DDBJ whole genome shotgun (WGS) entry which is preliminary data.</text>
</comment>
<keyword evidence="2" id="KW-1185">Reference proteome</keyword>